<proteinExistence type="predicted"/>
<evidence type="ECO:0000313" key="1">
    <source>
        <dbReference type="EMBL" id="KAJ9686571.1"/>
    </source>
</evidence>
<dbReference type="EMBL" id="JARBHA010000012">
    <property type="protein sequence ID" value="KAJ9686571.1"/>
    <property type="molecule type" value="Genomic_DNA"/>
</dbReference>
<keyword evidence="2" id="KW-1185">Reference proteome</keyword>
<protein>
    <submittedName>
        <fullName evidence="1">Uncharacterized protein</fullName>
    </submittedName>
</protein>
<name>A0AA38ZCM9_VITRO</name>
<sequence>MENPAEKPKKVEKLTKYGKKLKKMVTFPGKSSDKSTLIPPPHAVRCDELFHSSEGKRGLCRKDIDGNVSPVVAAHIAAQNHFSLRPNIYI</sequence>
<dbReference type="AlphaFoldDB" id="A0AA38ZCM9"/>
<gene>
    <name evidence="1" type="ORF">PVL29_015448</name>
</gene>
<organism evidence="1 2">
    <name type="scientific">Vitis rotundifolia</name>
    <name type="common">Muscadine grape</name>
    <dbReference type="NCBI Taxonomy" id="103349"/>
    <lineage>
        <taxon>Eukaryota</taxon>
        <taxon>Viridiplantae</taxon>
        <taxon>Streptophyta</taxon>
        <taxon>Embryophyta</taxon>
        <taxon>Tracheophyta</taxon>
        <taxon>Spermatophyta</taxon>
        <taxon>Magnoliopsida</taxon>
        <taxon>eudicotyledons</taxon>
        <taxon>Gunneridae</taxon>
        <taxon>Pentapetalae</taxon>
        <taxon>rosids</taxon>
        <taxon>Vitales</taxon>
        <taxon>Vitaceae</taxon>
        <taxon>Viteae</taxon>
        <taxon>Vitis</taxon>
    </lineage>
</organism>
<reference evidence="1 2" key="1">
    <citation type="journal article" date="2023" name="BMC Biotechnol.">
        <title>Vitis rotundifolia cv Carlos genome sequencing.</title>
        <authorList>
            <person name="Huff M."/>
            <person name="Hulse-Kemp A."/>
            <person name="Scheffler B."/>
            <person name="Youngblood R."/>
            <person name="Simpson S."/>
            <person name="Babiker E."/>
            <person name="Staton M."/>
        </authorList>
    </citation>
    <scope>NUCLEOTIDE SEQUENCE [LARGE SCALE GENOMIC DNA]</scope>
    <source>
        <tissue evidence="1">Leaf</tissue>
    </source>
</reference>
<comment type="caution">
    <text evidence="1">The sequence shown here is derived from an EMBL/GenBank/DDBJ whole genome shotgun (WGS) entry which is preliminary data.</text>
</comment>
<dbReference type="Proteomes" id="UP001168098">
    <property type="component" value="Unassembled WGS sequence"/>
</dbReference>
<evidence type="ECO:0000313" key="2">
    <source>
        <dbReference type="Proteomes" id="UP001168098"/>
    </source>
</evidence>
<accession>A0AA38ZCM9</accession>